<dbReference type="Pfam" id="PF01883">
    <property type="entry name" value="FeS_assembly_P"/>
    <property type="match status" value="1"/>
</dbReference>
<sequence>MFKRKEKEDGVTETAVMAALSTVIEPELHRDLVSLNMIRNLQIEGND</sequence>
<protein>
    <recommendedName>
        <fullName evidence="1">MIP18 family-like domain-containing protein</fullName>
    </recommendedName>
</protein>
<dbReference type="SUPFAM" id="SSF117916">
    <property type="entry name" value="Fe-S cluster assembly (FSCA) domain-like"/>
    <property type="match status" value="1"/>
</dbReference>
<accession>A0A3B0VJF4</accession>
<dbReference type="AlphaFoldDB" id="A0A3B0VJF4"/>
<dbReference type="Gene3D" id="3.30.300.130">
    <property type="entry name" value="Fe-S cluster assembly (FSCA)"/>
    <property type="match status" value="1"/>
</dbReference>
<name>A0A3B0VJF4_9ZZZZ</name>
<proteinExistence type="predicted"/>
<evidence type="ECO:0000259" key="1">
    <source>
        <dbReference type="Pfam" id="PF01883"/>
    </source>
</evidence>
<dbReference type="InterPro" id="IPR002744">
    <property type="entry name" value="MIP18-like"/>
</dbReference>
<dbReference type="EMBL" id="UOEU01001010">
    <property type="protein sequence ID" value="VAW43061.1"/>
    <property type="molecule type" value="Genomic_DNA"/>
</dbReference>
<feature type="non-terminal residue" evidence="2">
    <location>
        <position position="47"/>
    </location>
</feature>
<reference evidence="2" key="1">
    <citation type="submission" date="2018-06" db="EMBL/GenBank/DDBJ databases">
        <authorList>
            <person name="Zhirakovskaya E."/>
        </authorList>
    </citation>
    <scope>NUCLEOTIDE SEQUENCE</scope>
</reference>
<organism evidence="2">
    <name type="scientific">hydrothermal vent metagenome</name>
    <dbReference type="NCBI Taxonomy" id="652676"/>
    <lineage>
        <taxon>unclassified sequences</taxon>
        <taxon>metagenomes</taxon>
        <taxon>ecological metagenomes</taxon>
    </lineage>
</organism>
<evidence type="ECO:0000313" key="2">
    <source>
        <dbReference type="EMBL" id="VAW43061.1"/>
    </source>
</evidence>
<feature type="domain" description="MIP18 family-like" evidence="1">
    <location>
        <begin position="13"/>
        <end position="46"/>
    </location>
</feature>
<gene>
    <name evidence="2" type="ORF">MNBD_CHLOROFLEXI01-1513</name>
</gene>
<dbReference type="InterPro" id="IPR034904">
    <property type="entry name" value="FSCA_dom_sf"/>
</dbReference>